<feature type="domain" description="Origin recognition complex subunit 2 winged-helix" evidence="9">
    <location>
        <begin position="611"/>
        <end position="670"/>
    </location>
</feature>
<evidence type="ECO:0000256" key="2">
    <source>
        <dbReference type="ARBA" id="ARBA00007421"/>
    </source>
</evidence>
<dbReference type="InterPro" id="IPR056773">
    <property type="entry name" value="WHD_ORC2"/>
</dbReference>
<feature type="domain" description="Origin recognition complex subunit 2 RecA-like" evidence="8">
    <location>
        <begin position="395"/>
        <end position="555"/>
    </location>
</feature>
<evidence type="ECO:0000256" key="1">
    <source>
        <dbReference type="ARBA" id="ARBA00004123"/>
    </source>
</evidence>
<dbReference type="GO" id="GO:0005664">
    <property type="term" value="C:nuclear origin of replication recognition complex"/>
    <property type="evidence" value="ECO:0007669"/>
    <property type="project" value="UniProtKB-UniRule"/>
</dbReference>
<feature type="compositionally biased region" description="Polar residues" evidence="7">
    <location>
        <begin position="89"/>
        <end position="110"/>
    </location>
</feature>
<evidence type="ECO:0000256" key="4">
    <source>
        <dbReference type="ARBA" id="ARBA00022705"/>
    </source>
</evidence>
<comment type="subcellular location">
    <subcellularLocation>
        <location evidence="1 6">Nucleus</location>
    </subcellularLocation>
</comment>
<evidence type="ECO:0000256" key="5">
    <source>
        <dbReference type="ARBA" id="ARBA00023242"/>
    </source>
</evidence>
<keyword evidence="5 6" id="KW-0539">Nucleus</keyword>
<reference evidence="10" key="2">
    <citation type="submission" date="2022-10" db="EMBL/GenBank/DDBJ databases">
        <authorList>
            <consortium name="ENA_rothamsted_submissions"/>
            <consortium name="culmorum"/>
            <person name="King R."/>
        </authorList>
    </citation>
    <scope>NUCLEOTIDE SEQUENCE</scope>
</reference>
<dbReference type="InterPro" id="IPR056772">
    <property type="entry name" value="RecA-like_ORC2"/>
</dbReference>
<dbReference type="Proteomes" id="UP001153620">
    <property type="component" value="Chromosome 3"/>
</dbReference>
<feature type="compositionally biased region" description="Acidic residues" evidence="7">
    <location>
        <begin position="268"/>
        <end position="281"/>
    </location>
</feature>
<dbReference type="EMBL" id="OU895879">
    <property type="protein sequence ID" value="CAG9807465.1"/>
    <property type="molecule type" value="Genomic_DNA"/>
</dbReference>
<dbReference type="GO" id="GO:0006260">
    <property type="term" value="P:DNA replication"/>
    <property type="evidence" value="ECO:0007669"/>
    <property type="project" value="UniProtKB-UniRule"/>
</dbReference>
<proteinExistence type="inferred from homology"/>
<dbReference type="InterPro" id="IPR007220">
    <property type="entry name" value="ORC2"/>
</dbReference>
<accession>A0A9N9S1I7</accession>
<protein>
    <recommendedName>
        <fullName evidence="3 6">Origin recognition complex subunit 2</fullName>
    </recommendedName>
</protein>
<evidence type="ECO:0000259" key="8">
    <source>
        <dbReference type="Pfam" id="PF04084"/>
    </source>
</evidence>
<reference evidence="10" key="1">
    <citation type="submission" date="2022-01" db="EMBL/GenBank/DDBJ databases">
        <authorList>
            <person name="King R."/>
        </authorList>
    </citation>
    <scope>NUCLEOTIDE SEQUENCE</scope>
</reference>
<dbReference type="OrthoDB" id="20198at2759"/>
<organism evidence="10 11">
    <name type="scientific">Chironomus riparius</name>
    <dbReference type="NCBI Taxonomy" id="315576"/>
    <lineage>
        <taxon>Eukaryota</taxon>
        <taxon>Metazoa</taxon>
        <taxon>Ecdysozoa</taxon>
        <taxon>Arthropoda</taxon>
        <taxon>Hexapoda</taxon>
        <taxon>Insecta</taxon>
        <taxon>Pterygota</taxon>
        <taxon>Neoptera</taxon>
        <taxon>Endopterygota</taxon>
        <taxon>Diptera</taxon>
        <taxon>Nematocera</taxon>
        <taxon>Chironomoidea</taxon>
        <taxon>Chironomidae</taxon>
        <taxon>Chironominae</taxon>
        <taxon>Chironomus</taxon>
    </lineage>
</organism>
<keyword evidence="4 6" id="KW-0235">DNA replication</keyword>
<comment type="subunit">
    <text evidence="6">Component of the origin recognition complex (ORC).</text>
</comment>
<name>A0A9N9S1I7_9DIPT</name>
<comment type="similarity">
    <text evidence="2 6">Belongs to the ORC2 family.</text>
</comment>
<evidence type="ECO:0000313" key="11">
    <source>
        <dbReference type="Proteomes" id="UP001153620"/>
    </source>
</evidence>
<feature type="compositionally biased region" description="Polar residues" evidence="7">
    <location>
        <begin position="14"/>
        <end position="47"/>
    </location>
</feature>
<comment type="function">
    <text evidence="6">Component of the origin recognition complex (ORC) that binds origins of replication. DNA-binding is ATP-dependent. ORC is required to assemble the pre-replication complex necessary to initiate DNA replication.</text>
</comment>
<dbReference type="PANTHER" id="PTHR14052">
    <property type="entry name" value="ORIGIN RECOGNITION COMPLEX SUBUNIT 2"/>
    <property type="match status" value="1"/>
</dbReference>
<keyword evidence="11" id="KW-1185">Reference proteome</keyword>
<sequence length="681" mass="77858">MDTPQESRRKSARIRQSVNYVESPQNSPHPSTSKNITKSAVINTPKTPKTPKVNVQKEEEVHTPRSKRLPRKASIDDSENFSPKKLRNNRTPSAKSLQNIVDENSPTVNQLDIPKRKSLRNRTPNKKFDDFDTSMASRNRKSEHAHEEESIKCFDLDYSSSDECDDKENSVTKPTTLFNEEQDVEGKKLYTFKTPKKKDGMSNLANLTPKTPRHHDPNKSMLSTPKHSRIAEIQKTPTSRPSAGKCTKTPRHVRDEIKKKLYKVKYEESEDEGDFSPDESDFQPTSSSSDESESEKEEEAPPKKAQSVAARVLKTPAQLAISTVSGRATRASTRNKTLDYQYVLQSDDFFSTQTTKNKTSDHTLDKLKNPRLPHDQLMKLLSKMEISKEHEQAVKEMNEEYKTYFSKWMILFDQGFTVLLHGLGSKRNLLHAFHKERLSKEHVLVVNGFFPSLTIKDILENIANDLLDLSASTGNHHETVNMIEEEMRLIPALRIYLIIHNLDGLMLRNDKAQSVLSRLASIRNIHMIVSIDHINAPLLWNNTKLSDYNFIWFDVTSFLPYIDETAFENSLLINNTGSLELSSMKSVFMSLTSNAKGIYMILVKFQLKNSSNQNYQGIIFKDLYSACREAFLVSSDVALRAQLTEFLDHKLARMKRNVDGAEHITIPIQNQLLQKFINEQN</sequence>
<dbReference type="AlphaFoldDB" id="A0A9N9S1I7"/>
<dbReference type="Pfam" id="PF24882">
    <property type="entry name" value="WHD_ORC2"/>
    <property type="match status" value="1"/>
</dbReference>
<evidence type="ECO:0000259" key="9">
    <source>
        <dbReference type="Pfam" id="PF24882"/>
    </source>
</evidence>
<feature type="compositionally biased region" description="Basic and acidic residues" evidence="7">
    <location>
        <begin position="252"/>
        <end position="267"/>
    </location>
</feature>
<evidence type="ECO:0000256" key="6">
    <source>
        <dbReference type="RuleBase" id="RU368084"/>
    </source>
</evidence>
<feature type="region of interest" description="Disordered" evidence="7">
    <location>
        <begin position="1"/>
        <end position="149"/>
    </location>
</feature>
<feature type="compositionally biased region" description="Basic and acidic residues" evidence="7">
    <location>
        <begin position="140"/>
        <end position="149"/>
    </location>
</feature>
<evidence type="ECO:0000256" key="7">
    <source>
        <dbReference type="SAM" id="MobiDB-lite"/>
    </source>
</evidence>
<gene>
    <name evidence="10" type="ORF">CHIRRI_LOCUS10314</name>
</gene>
<dbReference type="Pfam" id="PF04084">
    <property type="entry name" value="RecA-like_ORC2"/>
    <property type="match status" value="1"/>
</dbReference>
<evidence type="ECO:0000313" key="10">
    <source>
        <dbReference type="EMBL" id="CAG9807465.1"/>
    </source>
</evidence>
<dbReference type="PANTHER" id="PTHR14052:SF0">
    <property type="entry name" value="ORIGIN RECOGNITION COMPLEX SUBUNIT 2"/>
    <property type="match status" value="1"/>
</dbReference>
<feature type="compositionally biased region" description="Basic residues" evidence="7">
    <location>
        <begin position="116"/>
        <end position="125"/>
    </location>
</feature>
<evidence type="ECO:0000256" key="3">
    <source>
        <dbReference type="ARBA" id="ARBA00019080"/>
    </source>
</evidence>
<dbReference type="GO" id="GO:0003688">
    <property type="term" value="F:DNA replication origin binding"/>
    <property type="evidence" value="ECO:0007669"/>
    <property type="project" value="UniProtKB-UniRule"/>
</dbReference>
<feature type="region of interest" description="Disordered" evidence="7">
    <location>
        <begin position="193"/>
        <end position="309"/>
    </location>
</feature>